<proteinExistence type="predicted"/>
<dbReference type="PANTHER" id="PTHR18939">
    <property type="entry name" value="RIBOSOME BINDING PROTEIN-1"/>
    <property type="match status" value="1"/>
</dbReference>
<sequence length="644" mass="72493">MMFTEGEAHRLIEILSEKVGVIQDTWHRASQKGDPVAMLKKQLEEKDKQLAVEQEDASAVKNRLRELTKELSAEKSKVANVETKLSSQLSKREQEMIALQARMQASYQDHVAQTQRLNAKIQSLQEQLDKGPNAQLARLQQENSILRDALNQATSQAESKQNAELAKLRQECAKLTKELGEKTESQLAEEHARKGLEAKVSAAEKQLSQLQASNSEQALQKRLDEVCEELRATQSRNVSLQASLDKAQQEGSALSGEKRHPNSVTSKAERHAQVETLTAQLKETQEEKSQLVQKVASINSLLEASQNKEEESQKVGQSDFLCGAEGGAGKAGGRRSKSPALLHWWPRRSDQLVVNPKRTFLLQQEASARLVEFQNRTKETLRSIFPQISVDTESRICEVVGLFQDLSERVKEAEESQRSLQAECEQYRTVLAETEGMLKDLQKSVEEEEQVWKSKMRNSEEQSPPWLSSNVCWLSAQLKLQLADSRSRLDLALKEAQAHKEELGQVSFLSRMKAAAGLRTAAFIRTPLQLLLLQVLHQSLVDQPLLFLNFQAQTTIGELKAQLDLLKASEESPQSDTEDVAQLKERLEKEKKMSKDLGQAATKLQQLLKATQEQLTKERETVRTLQEHLEDKGEYVELKEGTSV</sequence>
<reference evidence="3" key="1">
    <citation type="submission" date="2025-08" db="UniProtKB">
        <authorList>
            <consortium name="Ensembl"/>
        </authorList>
    </citation>
    <scope>IDENTIFICATION</scope>
</reference>
<organism evidence="3 4">
    <name type="scientific">Oryzias sinensis</name>
    <name type="common">Chinese medaka</name>
    <dbReference type="NCBI Taxonomy" id="183150"/>
    <lineage>
        <taxon>Eukaryota</taxon>
        <taxon>Metazoa</taxon>
        <taxon>Chordata</taxon>
        <taxon>Craniata</taxon>
        <taxon>Vertebrata</taxon>
        <taxon>Euteleostomi</taxon>
        <taxon>Actinopterygii</taxon>
        <taxon>Neopterygii</taxon>
        <taxon>Teleostei</taxon>
        <taxon>Neoteleostei</taxon>
        <taxon>Acanthomorphata</taxon>
        <taxon>Ovalentaria</taxon>
        <taxon>Atherinomorphae</taxon>
        <taxon>Beloniformes</taxon>
        <taxon>Adrianichthyidae</taxon>
        <taxon>Oryziinae</taxon>
        <taxon>Oryzias</taxon>
    </lineage>
</organism>
<dbReference type="AlphaFoldDB" id="A0A8C7ZDF1"/>
<feature type="region of interest" description="Disordered" evidence="2">
    <location>
        <begin position="241"/>
        <end position="272"/>
    </location>
</feature>
<protein>
    <recommendedName>
        <fullName evidence="5">Ribosome-binding protein 1</fullName>
    </recommendedName>
</protein>
<evidence type="ECO:0000256" key="1">
    <source>
        <dbReference type="SAM" id="Coils"/>
    </source>
</evidence>
<dbReference type="GO" id="GO:0005789">
    <property type="term" value="C:endoplasmic reticulum membrane"/>
    <property type="evidence" value="ECO:0007669"/>
    <property type="project" value="TreeGrafter"/>
</dbReference>
<reference evidence="3" key="2">
    <citation type="submission" date="2025-09" db="UniProtKB">
        <authorList>
            <consortium name="Ensembl"/>
        </authorList>
    </citation>
    <scope>IDENTIFICATION</scope>
</reference>
<dbReference type="PANTHER" id="PTHR18939:SF4">
    <property type="entry name" value="RIBOSOME-BINDING PROTEIN 1"/>
    <property type="match status" value="1"/>
</dbReference>
<evidence type="ECO:0000256" key="2">
    <source>
        <dbReference type="SAM" id="MobiDB-lite"/>
    </source>
</evidence>
<dbReference type="Proteomes" id="UP000694383">
    <property type="component" value="Unplaced"/>
</dbReference>
<dbReference type="GeneTree" id="ENSGT00940000158015"/>
<feature type="coiled-coil region" evidence="1">
    <location>
        <begin position="403"/>
        <end position="451"/>
    </location>
</feature>
<dbReference type="Ensembl" id="ENSOSIT00000043790.1">
    <property type="protein sequence ID" value="ENSOSIP00000041583.1"/>
    <property type="gene ID" value="ENSOSIG00000020183.1"/>
</dbReference>
<keyword evidence="4" id="KW-1185">Reference proteome</keyword>
<accession>A0A8C7ZDF1</accession>
<keyword evidence="1" id="KW-0175">Coiled coil</keyword>
<evidence type="ECO:0008006" key="5">
    <source>
        <dbReference type="Google" id="ProtNLM"/>
    </source>
</evidence>
<name>A0A8C7ZDF1_9TELE</name>
<dbReference type="InterPro" id="IPR040248">
    <property type="entry name" value="RRBP1"/>
</dbReference>
<evidence type="ECO:0000313" key="3">
    <source>
        <dbReference type="Ensembl" id="ENSOSIP00000041583.1"/>
    </source>
</evidence>
<evidence type="ECO:0000313" key="4">
    <source>
        <dbReference type="Proteomes" id="UP000694383"/>
    </source>
</evidence>
<feature type="coiled-coil region" evidence="1">
    <location>
        <begin position="580"/>
        <end position="628"/>
    </location>
</feature>